<protein>
    <submittedName>
        <fullName evidence="2">Uncharacterized protein</fullName>
    </submittedName>
</protein>
<sequence length="34" mass="3707">MRRRAAPCQFASQAAVERRAQASDGGWRGMSAAR</sequence>
<proteinExistence type="predicted"/>
<organism evidence="2">
    <name type="scientific">Arundo donax</name>
    <name type="common">Giant reed</name>
    <name type="synonym">Donax arundinaceus</name>
    <dbReference type="NCBI Taxonomy" id="35708"/>
    <lineage>
        <taxon>Eukaryota</taxon>
        <taxon>Viridiplantae</taxon>
        <taxon>Streptophyta</taxon>
        <taxon>Embryophyta</taxon>
        <taxon>Tracheophyta</taxon>
        <taxon>Spermatophyta</taxon>
        <taxon>Magnoliopsida</taxon>
        <taxon>Liliopsida</taxon>
        <taxon>Poales</taxon>
        <taxon>Poaceae</taxon>
        <taxon>PACMAD clade</taxon>
        <taxon>Arundinoideae</taxon>
        <taxon>Arundineae</taxon>
        <taxon>Arundo</taxon>
    </lineage>
</organism>
<evidence type="ECO:0000256" key="1">
    <source>
        <dbReference type="SAM" id="MobiDB-lite"/>
    </source>
</evidence>
<reference evidence="2" key="1">
    <citation type="submission" date="2014-09" db="EMBL/GenBank/DDBJ databases">
        <authorList>
            <person name="Magalhaes I.L.F."/>
            <person name="Oliveira U."/>
            <person name="Santos F.R."/>
            <person name="Vidigal T.H.D.A."/>
            <person name="Brescovit A.D."/>
            <person name="Santos A.J."/>
        </authorList>
    </citation>
    <scope>NUCLEOTIDE SEQUENCE</scope>
    <source>
        <tissue evidence="2">Shoot tissue taken approximately 20 cm above the soil surface</tissue>
    </source>
</reference>
<dbReference type="EMBL" id="GBRH01171948">
    <property type="protein sequence ID" value="JAE25948.1"/>
    <property type="molecule type" value="Transcribed_RNA"/>
</dbReference>
<evidence type="ECO:0000313" key="2">
    <source>
        <dbReference type="EMBL" id="JAE25948.1"/>
    </source>
</evidence>
<name>A0A0A9GZC8_ARUDO</name>
<accession>A0A0A9GZC8</accession>
<feature type="region of interest" description="Disordered" evidence="1">
    <location>
        <begin position="1"/>
        <end position="34"/>
    </location>
</feature>
<dbReference type="AlphaFoldDB" id="A0A0A9GZC8"/>
<reference evidence="2" key="2">
    <citation type="journal article" date="2015" name="Data Brief">
        <title>Shoot transcriptome of the giant reed, Arundo donax.</title>
        <authorList>
            <person name="Barrero R.A."/>
            <person name="Guerrero F.D."/>
            <person name="Moolhuijzen P."/>
            <person name="Goolsby J.A."/>
            <person name="Tidwell J."/>
            <person name="Bellgard S.E."/>
            <person name="Bellgard M.I."/>
        </authorList>
    </citation>
    <scope>NUCLEOTIDE SEQUENCE</scope>
    <source>
        <tissue evidence="2">Shoot tissue taken approximately 20 cm above the soil surface</tissue>
    </source>
</reference>